<keyword evidence="3" id="KW-0547">Nucleotide-binding</keyword>
<dbReference type="GO" id="GO:0015833">
    <property type="term" value="P:peptide transport"/>
    <property type="evidence" value="ECO:0007669"/>
    <property type="project" value="InterPro"/>
</dbReference>
<dbReference type="InterPro" id="IPR003593">
    <property type="entry name" value="AAA+_ATPase"/>
</dbReference>
<dbReference type="EMBL" id="QGTQ01000002">
    <property type="protein sequence ID" value="PWW07122.1"/>
    <property type="molecule type" value="Genomic_DNA"/>
</dbReference>
<dbReference type="GO" id="GO:0055085">
    <property type="term" value="P:transmembrane transport"/>
    <property type="evidence" value="ECO:0007669"/>
    <property type="project" value="UniProtKB-ARBA"/>
</dbReference>
<dbReference type="RefSeq" id="WP_110042404.1">
    <property type="nucleotide sequence ID" value="NZ_CP054612.1"/>
</dbReference>
<accession>A0A2V2YYV4</accession>
<dbReference type="Pfam" id="PF08352">
    <property type="entry name" value="oligo_HPY"/>
    <property type="match status" value="1"/>
</dbReference>
<reference evidence="6 7" key="1">
    <citation type="submission" date="2018-05" db="EMBL/GenBank/DDBJ databases">
        <title>Genomic Encyclopedia of Type Strains, Phase III (KMG-III): the genomes of soil and plant-associated and newly described type strains.</title>
        <authorList>
            <person name="Whitman W."/>
        </authorList>
    </citation>
    <scope>NUCLEOTIDE SEQUENCE [LARGE SCALE GENOMIC DNA]</scope>
    <source>
        <strain evidence="6 7">CECT 5696</strain>
    </source>
</reference>
<protein>
    <submittedName>
        <fullName evidence="6">Peptide/nickel transport system ATP-binding protein</fullName>
    </submittedName>
</protein>
<dbReference type="PANTHER" id="PTHR43776">
    <property type="entry name" value="TRANSPORT ATP-BINDING PROTEIN"/>
    <property type="match status" value="1"/>
</dbReference>
<comment type="similarity">
    <text evidence="1">Belongs to the ABC transporter superfamily.</text>
</comment>
<dbReference type="NCBIfam" id="NF008453">
    <property type="entry name" value="PRK11308.1"/>
    <property type="match status" value="1"/>
</dbReference>
<name>A0A2V2YYV4_9BACL</name>
<dbReference type="FunFam" id="3.40.50.300:FF:000016">
    <property type="entry name" value="Oligopeptide ABC transporter ATP-binding component"/>
    <property type="match status" value="1"/>
</dbReference>
<keyword evidence="7" id="KW-1185">Reference proteome</keyword>
<dbReference type="NCBIfam" id="TIGR01727">
    <property type="entry name" value="oligo_HPY"/>
    <property type="match status" value="1"/>
</dbReference>
<evidence type="ECO:0000256" key="1">
    <source>
        <dbReference type="ARBA" id="ARBA00005417"/>
    </source>
</evidence>
<evidence type="ECO:0000256" key="2">
    <source>
        <dbReference type="ARBA" id="ARBA00022448"/>
    </source>
</evidence>
<evidence type="ECO:0000313" key="6">
    <source>
        <dbReference type="EMBL" id="PWW07122.1"/>
    </source>
</evidence>
<dbReference type="InterPro" id="IPR017871">
    <property type="entry name" value="ABC_transporter-like_CS"/>
</dbReference>
<sequence length="330" mass="36255">MSSGTAGAASPLIEARGVTKHFPIKQGLLSRVVGSVRAVDRVSLAIARGETFGLVGESGCGKSTLGRVMLQLQAATAGEVWFEGSSLTERRPRELRELRGRMQLIFQDPFGSLNPRFLVRDIIGEPFRVHTKLSSRDIDARVVNLMEKVGLDPSLRGRYPHEFSGGQRQRIGIARAIALGPSFVVADEAVSALDVSVQSQIVNLLMELQRELGLTYLFIAHGLHVVRHISDRVGVMYLGRLVEVSPADELFKQPLHPYTAALLSAVPKPDPRDKRERIVLQGDVPSPAHPPSGCRFHTRCPIAQPRCKQEEPELRTADGGREVACHYPLM</sequence>
<keyword evidence="2" id="KW-0813">Transport</keyword>
<dbReference type="AlphaFoldDB" id="A0A2V2YYV4"/>
<dbReference type="InterPro" id="IPR013563">
    <property type="entry name" value="Oligopep_ABC_C"/>
</dbReference>
<dbReference type="PROSITE" id="PS50893">
    <property type="entry name" value="ABC_TRANSPORTER_2"/>
    <property type="match status" value="1"/>
</dbReference>
<gene>
    <name evidence="6" type="ORF">DFQ01_10214</name>
</gene>
<organism evidence="6 7">
    <name type="scientific">Paenibacillus cellulosilyticus</name>
    <dbReference type="NCBI Taxonomy" id="375489"/>
    <lineage>
        <taxon>Bacteria</taxon>
        <taxon>Bacillati</taxon>
        <taxon>Bacillota</taxon>
        <taxon>Bacilli</taxon>
        <taxon>Bacillales</taxon>
        <taxon>Paenibacillaceae</taxon>
        <taxon>Paenibacillus</taxon>
    </lineage>
</organism>
<dbReference type="Proteomes" id="UP000246635">
    <property type="component" value="Unassembled WGS sequence"/>
</dbReference>
<dbReference type="InterPro" id="IPR050319">
    <property type="entry name" value="ABC_transp_ATP-bind"/>
</dbReference>
<dbReference type="OrthoDB" id="9802264at2"/>
<dbReference type="CDD" id="cd03257">
    <property type="entry name" value="ABC_NikE_OppD_transporters"/>
    <property type="match status" value="1"/>
</dbReference>
<feature type="domain" description="ABC transporter" evidence="5">
    <location>
        <begin position="24"/>
        <end position="263"/>
    </location>
</feature>
<dbReference type="PANTHER" id="PTHR43776:SF7">
    <property type="entry name" value="D,D-DIPEPTIDE TRANSPORT ATP-BINDING PROTEIN DDPF-RELATED"/>
    <property type="match status" value="1"/>
</dbReference>
<dbReference type="InterPro" id="IPR027417">
    <property type="entry name" value="P-loop_NTPase"/>
</dbReference>
<dbReference type="InterPro" id="IPR003439">
    <property type="entry name" value="ABC_transporter-like_ATP-bd"/>
</dbReference>
<evidence type="ECO:0000256" key="4">
    <source>
        <dbReference type="ARBA" id="ARBA00022840"/>
    </source>
</evidence>
<evidence type="ECO:0000259" key="5">
    <source>
        <dbReference type="PROSITE" id="PS50893"/>
    </source>
</evidence>
<dbReference type="GO" id="GO:0005524">
    <property type="term" value="F:ATP binding"/>
    <property type="evidence" value="ECO:0007669"/>
    <property type="project" value="UniProtKB-KW"/>
</dbReference>
<comment type="caution">
    <text evidence="6">The sequence shown here is derived from an EMBL/GenBank/DDBJ whole genome shotgun (WGS) entry which is preliminary data.</text>
</comment>
<dbReference type="SUPFAM" id="SSF52540">
    <property type="entry name" value="P-loop containing nucleoside triphosphate hydrolases"/>
    <property type="match status" value="1"/>
</dbReference>
<evidence type="ECO:0000313" key="7">
    <source>
        <dbReference type="Proteomes" id="UP000246635"/>
    </source>
</evidence>
<evidence type="ECO:0000256" key="3">
    <source>
        <dbReference type="ARBA" id="ARBA00022741"/>
    </source>
</evidence>
<dbReference type="SMART" id="SM00382">
    <property type="entry name" value="AAA"/>
    <property type="match status" value="1"/>
</dbReference>
<dbReference type="Gene3D" id="3.40.50.300">
    <property type="entry name" value="P-loop containing nucleotide triphosphate hydrolases"/>
    <property type="match status" value="1"/>
</dbReference>
<keyword evidence="4 6" id="KW-0067">ATP-binding</keyword>
<dbReference type="PROSITE" id="PS00211">
    <property type="entry name" value="ABC_TRANSPORTER_1"/>
    <property type="match status" value="1"/>
</dbReference>
<dbReference type="GO" id="GO:0016887">
    <property type="term" value="F:ATP hydrolysis activity"/>
    <property type="evidence" value="ECO:0007669"/>
    <property type="project" value="InterPro"/>
</dbReference>
<dbReference type="Pfam" id="PF00005">
    <property type="entry name" value="ABC_tran"/>
    <property type="match status" value="1"/>
</dbReference>
<proteinExistence type="inferred from homology"/>